<keyword evidence="5 6" id="KW-0472">Membrane</keyword>
<dbReference type="GO" id="GO:0005783">
    <property type="term" value="C:endoplasmic reticulum"/>
    <property type="evidence" value="ECO:0007669"/>
    <property type="project" value="TreeGrafter"/>
</dbReference>
<evidence type="ECO:0000259" key="8">
    <source>
        <dbReference type="Pfam" id="PF13850"/>
    </source>
</evidence>
<sequence length="346" mass="39038">MGGVFTRLKGLDLYRKVPRDLSEPTLSGAFVSLVSATLMTWLFVSELMAYLKIRVHSEMYIDHRRDDDRLQINLDVSIHRLPCEILSLDAQDVMGSHEVDIHGNLVKTRISKDGAELENMPIQGSQISPRGLSPGAATTIQYHYSPEDLKKIEQMVKDLEGCRIRGFVQVNKVPGNVHISTHSHAHLLASLYGTWQKMDIGHTINHLSFGNDREVEYVRRTFKDTGIVSPLDGSAKTQPEKHDDPVIFEYYCNVVPTIYEGLEGSERHVFQFTANSNQIANPQMPSIYFRYHISPVTVRFQEMREQLITFLTQVCGIVGGVFTVAGLMDAIIHRSMMHLAKSTKLG</sequence>
<keyword evidence="4 6" id="KW-1133">Transmembrane helix</keyword>
<gene>
    <name evidence="9" type="ORF">Vbra_3141</name>
</gene>
<evidence type="ECO:0000256" key="4">
    <source>
        <dbReference type="ARBA" id="ARBA00022989"/>
    </source>
</evidence>
<feature type="domain" description="Endoplasmic reticulum vesicle transporter C-terminal" evidence="7">
    <location>
        <begin position="150"/>
        <end position="329"/>
    </location>
</feature>
<evidence type="ECO:0000256" key="5">
    <source>
        <dbReference type="ARBA" id="ARBA00023136"/>
    </source>
</evidence>
<dbReference type="STRING" id="1169540.A0A0G4G6N4"/>
<proteinExistence type="inferred from homology"/>
<evidence type="ECO:0000313" key="9">
    <source>
        <dbReference type="EMBL" id="CEM24367.1"/>
    </source>
</evidence>
<dbReference type="GO" id="GO:0030134">
    <property type="term" value="C:COPII-coated ER to Golgi transport vesicle"/>
    <property type="evidence" value="ECO:0007669"/>
    <property type="project" value="TreeGrafter"/>
</dbReference>
<protein>
    <recommendedName>
        <fullName evidence="11">Endoplasmic reticulum vesicle transporter C-terminal domain-containing protein</fullName>
    </recommendedName>
</protein>
<keyword evidence="10" id="KW-1185">Reference proteome</keyword>
<dbReference type="OrthoDB" id="270930at2759"/>
<feature type="domain" description="Endoplasmic reticulum vesicle transporter N-terminal" evidence="8">
    <location>
        <begin position="8"/>
        <end position="98"/>
    </location>
</feature>
<name>A0A0G4G6N4_VITBC</name>
<accession>A0A0G4G6N4</accession>
<keyword evidence="3 6" id="KW-0812">Transmembrane</keyword>
<dbReference type="Proteomes" id="UP000041254">
    <property type="component" value="Unassembled WGS sequence"/>
</dbReference>
<dbReference type="InterPro" id="IPR012936">
    <property type="entry name" value="Erv_C"/>
</dbReference>
<evidence type="ECO:0000256" key="6">
    <source>
        <dbReference type="SAM" id="Phobius"/>
    </source>
</evidence>
<comment type="similarity">
    <text evidence="2">Belongs to the ERGIC family.</text>
</comment>
<feature type="transmembrane region" description="Helical" evidence="6">
    <location>
        <begin position="29"/>
        <end position="51"/>
    </location>
</feature>
<organism evidence="9 10">
    <name type="scientific">Vitrella brassicaformis (strain CCMP3155)</name>
    <dbReference type="NCBI Taxonomy" id="1169540"/>
    <lineage>
        <taxon>Eukaryota</taxon>
        <taxon>Sar</taxon>
        <taxon>Alveolata</taxon>
        <taxon>Colpodellida</taxon>
        <taxon>Vitrellaceae</taxon>
        <taxon>Vitrella</taxon>
    </lineage>
</organism>
<feature type="transmembrane region" description="Helical" evidence="6">
    <location>
        <begin position="307"/>
        <end position="332"/>
    </location>
</feature>
<dbReference type="InterPro" id="IPR045888">
    <property type="entry name" value="Erv"/>
</dbReference>
<evidence type="ECO:0000313" key="10">
    <source>
        <dbReference type="Proteomes" id="UP000041254"/>
    </source>
</evidence>
<evidence type="ECO:0008006" key="11">
    <source>
        <dbReference type="Google" id="ProtNLM"/>
    </source>
</evidence>
<comment type="subcellular location">
    <subcellularLocation>
        <location evidence="1">Membrane</location>
        <topology evidence="1">Multi-pass membrane protein</topology>
    </subcellularLocation>
</comment>
<dbReference type="InParanoid" id="A0A0G4G6N4"/>
<dbReference type="Pfam" id="PF07970">
    <property type="entry name" value="COPIIcoated_ERV"/>
    <property type="match status" value="1"/>
</dbReference>
<dbReference type="PhylomeDB" id="A0A0G4G6N4"/>
<dbReference type="AlphaFoldDB" id="A0A0G4G6N4"/>
<evidence type="ECO:0000256" key="1">
    <source>
        <dbReference type="ARBA" id="ARBA00004141"/>
    </source>
</evidence>
<dbReference type="PANTHER" id="PTHR10984:SF25">
    <property type="entry name" value="ENDOPLASMIC RETICULUM-GOLGI INTERMEDIATE COMPARTMENT PROTEIN 3"/>
    <property type="match status" value="1"/>
</dbReference>
<evidence type="ECO:0000256" key="3">
    <source>
        <dbReference type="ARBA" id="ARBA00022692"/>
    </source>
</evidence>
<dbReference type="InterPro" id="IPR039542">
    <property type="entry name" value="Erv_N"/>
</dbReference>
<dbReference type="OMA" id="QRHEGCR"/>
<dbReference type="EMBL" id="CDMY01000581">
    <property type="protein sequence ID" value="CEM24367.1"/>
    <property type="molecule type" value="Genomic_DNA"/>
</dbReference>
<dbReference type="GO" id="GO:0016020">
    <property type="term" value="C:membrane"/>
    <property type="evidence" value="ECO:0007669"/>
    <property type="project" value="UniProtKB-SubCell"/>
</dbReference>
<evidence type="ECO:0000256" key="2">
    <source>
        <dbReference type="ARBA" id="ARBA00005648"/>
    </source>
</evidence>
<dbReference type="VEuPathDB" id="CryptoDB:Vbra_3141"/>
<dbReference type="Pfam" id="PF13850">
    <property type="entry name" value="ERGIC_N"/>
    <property type="match status" value="1"/>
</dbReference>
<evidence type="ECO:0000259" key="7">
    <source>
        <dbReference type="Pfam" id="PF07970"/>
    </source>
</evidence>
<reference evidence="9 10" key="1">
    <citation type="submission" date="2014-11" db="EMBL/GenBank/DDBJ databases">
        <authorList>
            <person name="Zhu J."/>
            <person name="Qi W."/>
            <person name="Song R."/>
        </authorList>
    </citation>
    <scope>NUCLEOTIDE SEQUENCE [LARGE SCALE GENOMIC DNA]</scope>
</reference>
<dbReference type="PANTHER" id="PTHR10984">
    <property type="entry name" value="ENDOPLASMIC RETICULUM-GOLGI INTERMEDIATE COMPARTMENT PROTEIN"/>
    <property type="match status" value="1"/>
</dbReference>